<gene>
    <name evidence="5" type="ORF">FRX31_010078</name>
</gene>
<feature type="compositionally biased region" description="Low complexity" evidence="3">
    <location>
        <begin position="15"/>
        <end position="30"/>
    </location>
</feature>
<evidence type="ECO:0000256" key="2">
    <source>
        <dbReference type="PROSITE-ProRule" id="PRU00708"/>
    </source>
</evidence>
<dbReference type="Pfam" id="PF01535">
    <property type="entry name" value="PPR"/>
    <property type="match status" value="2"/>
</dbReference>
<dbReference type="GO" id="GO:0009451">
    <property type="term" value="P:RNA modification"/>
    <property type="evidence" value="ECO:0007669"/>
    <property type="project" value="InterPro"/>
</dbReference>
<dbReference type="FunFam" id="1.25.40.10:FF:000427">
    <property type="entry name" value="Pentatricopeptide repeat-containing protein chloroplastic"/>
    <property type="match status" value="1"/>
</dbReference>
<evidence type="ECO:0000256" key="1">
    <source>
        <dbReference type="ARBA" id="ARBA00022737"/>
    </source>
</evidence>
<dbReference type="InterPro" id="IPR032867">
    <property type="entry name" value="DYW_dom"/>
</dbReference>
<evidence type="ECO:0000256" key="3">
    <source>
        <dbReference type="SAM" id="MobiDB-lite"/>
    </source>
</evidence>
<dbReference type="AlphaFoldDB" id="A0A7J6WTI7"/>
<dbReference type="PANTHER" id="PTHR47926">
    <property type="entry name" value="PENTATRICOPEPTIDE REPEAT-CONTAINING PROTEIN"/>
    <property type="match status" value="1"/>
</dbReference>
<feature type="repeat" description="PPR" evidence="2">
    <location>
        <begin position="288"/>
        <end position="322"/>
    </location>
</feature>
<evidence type="ECO:0000313" key="5">
    <source>
        <dbReference type="EMBL" id="KAF5200343.1"/>
    </source>
</evidence>
<reference evidence="5 6" key="1">
    <citation type="submission" date="2020-06" db="EMBL/GenBank/DDBJ databases">
        <title>Transcriptomic and genomic resources for Thalictrum thalictroides and T. hernandezii: Facilitating candidate gene discovery in an emerging model plant lineage.</title>
        <authorList>
            <person name="Arias T."/>
            <person name="Riano-Pachon D.M."/>
            <person name="Di Stilio V.S."/>
        </authorList>
    </citation>
    <scope>NUCLEOTIDE SEQUENCE [LARGE SCALE GENOMIC DNA]</scope>
    <source>
        <strain evidence="6">cv. WT478/WT964</strain>
        <tissue evidence="5">Leaves</tissue>
    </source>
</reference>
<dbReference type="EMBL" id="JABWDY010010858">
    <property type="protein sequence ID" value="KAF5200343.1"/>
    <property type="molecule type" value="Genomic_DNA"/>
</dbReference>
<dbReference type="InterPro" id="IPR046960">
    <property type="entry name" value="PPR_At4g14850-like_plant"/>
</dbReference>
<dbReference type="Gene3D" id="1.25.40.10">
    <property type="entry name" value="Tetratricopeptide repeat domain"/>
    <property type="match status" value="4"/>
</dbReference>
<comment type="caution">
    <text evidence="5">The sequence shown here is derived from an EMBL/GenBank/DDBJ whole genome shotgun (WGS) entry which is preliminary data.</text>
</comment>
<dbReference type="NCBIfam" id="TIGR00756">
    <property type="entry name" value="PPR"/>
    <property type="match status" value="5"/>
</dbReference>
<dbReference type="Pfam" id="PF20431">
    <property type="entry name" value="E_motif"/>
    <property type="match status" value="1"/>
</dbReference>
<feature type="repeat" description="PPR" evidence="2">
    <location>
        <begin position="84"/>
        <end position="118"/>
    </location>
</feature>
<dbReference type="PANTHER" id="PTHR47926:SF537">
    <property type="entry name" value="PENTACOTRIPEPTIDE-REPEAT REGION OF PRORP DOMAIN-CONTAINING PROTEIN"/>
    <property type="match status" value="1"/>
</dbReference>
<evidence type="ECO:0000259" key="4">
    <source>
        <dbReference type="Pfam" id="PF14432"/>
    </source>
</evidence>
<feature type="region of interest" description="Disordered" evidence="3">
    <location>
        <begin position="1"/>
        <end position="30"/>
    </location>
</feature>
<evidence type="ECO:0000313" key="6">
    <source>
        <dbReference type="Proteomes" id="UP000554482"/>
    </source>
</evidence>
<keyword evidence="1" id="KW-0677">Repeat</keyword>
<sequence>MLQRLAVKSRGKSNSNISLSPNRSFSSSSSNIKHLKQLHAKLIRNGGMEDILTVGKLIADVAISNPLNLIYARSIFSKLTYPPNIFMWNSMIRGYAHSSAPKEAIFLYCEMLQKGFLPNNYTFPFVFKACNQLIDLNLGLCVHGTIIKFGFEDCDAFIQTSLVNFYASCGSIESARLLFDRCSQRDVTSWNALIKGYVRSGRYMDVICVFRVMQDRVDIKVDEITMLGVVLACSQLGALEMGRWVHAYIDKNRMKMSMNLGTALVDMYARCGSIDLAVNLFKRMREKDVRTWSAMIGGLAVHGLGKEALSFVADMQKDGIDPDSVMFTYILCACSHAGMVTEGLDFLDKMKEVYNVEPTIEHYGCIVDLLGRAGRLDEALNLINRIPMKPDVVVWGSLLVACRAHKNVEMGEAVAKEMLKLDPNHCGAHVSLSNVYASAGRWSQVDQVRNTMKDHGIKKPPGSSLIELHGVVYEFIAGDRSYPQTAKINLMLDEIARLLSIEGHVPTIKGISFDIDEEEKEQALSQHSEKLAIAFGLINTRQGVPIRIVKNLRVCEDCHSAMKLISKIFDRLIVIRDRSRFHHFKDGSCSCRDYW</sequence>
<organism evidence="5 6">
    <name type="scientific">Thalictrum thalictroides</name>
    <name type="common">Rue-anemone</name>
    <name type="synonym">Anemone thalictroides</name>
    <dbReference type="NCBI Taxonomy" id="46969"/>
    <lineage>
        <taxon>Eukaryota</taxon>
        <taxon>Viridiplantae</taxon>
        <taxon>Streptophyta</taxon>
        <taxon>Embryophyta</taxon>
        <taxon>Tracheophyta</taxon>
        <taxon>Spermatophyta</taxon>
        <taxon>Magnoliopsida</taxon>
        <taxon>Ranunculales</taxon>
        <taxon>Ranunculaceae</taxon>
        <taxon>Thalictroideae</taxon>
        <taxon>Thalictrum</taxon>
    </lineage>
</organism>
<protein>
    <submittedName>
        <fullName evidence="5">Pentatricopeptide repeat-containing protein</fullName>
    </submittedName>
</protein>
<proteinExistence type="predicted"/>
<dbReference type="Pfam" id="PF14432">
    <property type="entry name" value="DYW_deaminase"/>
    <property type="match status" value="1"/>
</dbReference>
<dbReference type="GO" id="GO:0008270">
    <property type="term" value="F:zinc ion binding"/>
    <property type="evidence" value="ECO:0007669"/>
    <property type="project" value="InterPro"/>
</dbReference>
<name>A0A7J6WTI7_THATH</name>
<dbReference type="Proteomes" id="UP000554482">
    <property type="component" value="Unassembled WGS sequence"/>
</dbReference>
<dbReference type="InterPro" id="IPR002885">
    <property type="entry name" value="PPR_rpt"/>
</dbReference>
<feature type="repeat" description="PPR" evidence="2">
    <location>
        <begin position="186"/>
        <end position="216"/>
    </location>
</feature>
<dbReference type="Pfam" id="PF13041">
    <property type="entry name" value="PPR_2"/>
    <property type="match status" value="2"/>
</dbReference>
<dbReference type="SUPFAM" id="SSF48452">
    <property type="entry name" value="TPR-like"/>
    <property type="match status" value="1"/>
</dbReference>
<dbReference type="GO" id="GO:0003723">
    <property type="term" value="F:RNA binding"/>
    <property type="evidence" value="ECO:0007669"/>
    <property type="project" value="InterPro"/>
</dbReference>
<dbReference type="InterPro" id="IPR046848">
    <property type="entry name" value="E_motif"/>
</dbReference>
<keyword evidence="6" id="KW-1185">Reference proteome</keyword>
<dbReference type="InterPro" id="IPR011990">
    <property type="entry name" value="TPR-like_helical_dom_sf"/>
</dbReference>
<accession>A0A7J6WTI7</accession>
<dbReference type="OrthoDB" id="185373at2759"/>
<dbReference type="FunFam" id="1.25.40.10:FF:000184">
    <property type="entry name" value="Pentatricopeptide repeat-containing protein, chloroplastic"/>
    <property type="match status" value="1"/>
</dbReference>
<feature type="domain" description="DYW" evidence="4">
    <location>
        <begin position="503"/>
        <end position="595"/>
    </location>
</feature>
<dbReference type="PROSITE" id="PS51375">
    <property type="entry name" value="PPR"/>
    <property type="match status" value="3"/>
</dbReference>